<feature type="transmembrane region" description="Helical" evidence="5">
    <location>
        <begin position="202"/>
        <end position="224"/>
    </location>
</feature>
<sequence length="452" mass="50519">MIKDLNYLSLIVLHIVIGILIFYLPIIRQPFYLAVIVYFVAQIIIAKKSKKTLTVLFACSYIVAGESLFRMTGGGLFYEISKYLIILFSILGMFYSGISNRSYPYFFYLIALLPAVVLASINLGYDLIFRSSVAFVLSGPVALGISSLYCYNKRITKSELLDIIKYLSLPVISMTTYLFLYSPSIKETLAGTGSNFGASGGFGPNQVSTILGLGIFALTVRFFLKSPNLLLKIFNGSLIIAITFRALVTFSRGGVFTAILMIGAFLLLLFSNSSFNQKRRIIFAFILFCLFGLVTWVVSKDQTNGLIENRYANQDAVGRNKDDITTGRTDLFLGELEGFINHPYLGVGASGMKQVRLEKEGQIIASHNEISRLLSEHGILGIFIICILLLKPLSIREKSKNNLFFYAFLVFWFATINHSAMRLAAPGFIYALALLNVTNEKKRPIHRKRIIQ</sequence>
<evidence type="ECO:0000313" key="8">
    <source>
        <dbReference type="Proteomes" id="UP000805085"/>
    </source>
</evidence>
<keyword evidence="7" id="KW-0436">Ligase</keyword>
<feature type="transmembrane region" description="Helical" evidence="5">
    <location>
        <begin position="402"/>
        <end position="417"/>
    </location>
</feature>
<feature type="transmembrane region" description="Helical" evidence="5">
    <location>
        <begin position="253"/>
        <end position="270"/>
    </location>
</feature>
<evidence type="ECO:0000256" key="4">
    <source>
        <dbReference type="ARBA" id="ARBA00023136"/>
    </source>
</evidence>
<organism evidence="7 8">
    <name type="scientific">Winogradskyella litoriviva</name>
    <dbReference type="NCBI Taxonomy" id="1220182"/>
    <lineage>
        <taxon>Bacteria</taxon>
        <taxon>Pseudomonadati</taxon>
        <taxon>Bacteroidota</taxon>
        <taxon>Flavobacteriia</taxon>
        <taxon>Flavobacteriales</taxon>
        <taxon>Flavobacteriaceae</taxon>
        <taxon>Winogradskyella</taxon>
    </lineage>
</organism>
<evidence type="ECO:0000256" key="3">
    <source>
        <dbReference type="ARBA" id="ARBA00022989"/>
    </source>
</evidence>
<evidence type="ECO:0000256" key="2">
    <source>
        <dbReference type="ARBA" id="ARBA00022692"/>
    </source>
</evidence>
<comment type="subcellular location">
    <subcellularLocation>
        <location evidence="1">Membrane</location>
        <topology evidence="1">Multi-pass membrane protein</topology>
    </subcellularLocation>
</comment>
<feature type="transmembrane region" description="Helical" evidence="5">
    <location>
        <begin position="80"/>
        <end position="98"/>
    </location>
</feature>
<evidence type="ECO:0000256" key="5">
    <source>
        <dbReference type="SAM" id="Phobius"/>
    </source>
</evidence>
<gene>
    <name evidence="7" type="ORF">HNV10_06160</name>
</gene>
<feature type="transmembrane region" description="Helical" evidence="5">
    <location>
        <begin position="131"/>
        <end position="151"/>
    </location>
</feature>
<dbReference type="PANTHER" id="PTHR37422:SF13">
    <property type="entry name" value="LIPOPOLYSACCHARIDE BIOSYNTHESIS PROTEIN PA4999-RELATED"/>
    <property type="match status" value="1"/>
</dbReference>
<accession>A0ABX2E388</accession>
<dbReference type="Proteomes" id="UP000805085">
    <property type="component" value="Unassembled WGS sequence"/>
</dbReference>
<feature type="transmembrane region" description="Helical" evidence="5">
    <location>
        <begin position="30"/>
        <end position="46"/>
    </location>
</feature>
<keyword evidence="4 5" id="KW-0472">Membrane</keyword>
<dbReference type="InterPro" id="IPR007016">
    <property type="entry name" value="O-antigen_ligase-rel_domated"/>
</dbReference>
<evidence type="ECO:0000259" key="6">
    <source>
        <dbReference type="Pfam" id="PF04932"/>
    </source>
</evidence>
<feature type="transmembrane region" description="Helical" evidence="5">
    <location>
        <begin position="7"/>
        <end position="24"/>
    </location>
</feature>
<dbReference type="GO" id="GO:0016874">
    <property type="term" value="F:ligase activity"/>
    <property type="evidence" value="ECO:0007669"/>
    <property type="project" value="UniProtKB-KW"/>
</dbReference>
<keyword evidence="8" id="KW-1185">Reference proteome</keyword>
<dbReference type="RefSeq" id="WP_173300447.1">
    <property type="nucleotide sequence ID" value="NZ_JABRWQ010000002.1"/>
</dbReference>
<proteinExistence type="predicted"/>
<comment type="caution">
    <text evidence="7">The sequence shown here is derived from an EMBL/GenBank/DDBJ whole genome shotgun (WGS) entry which is preliminary data.</text>
</comment>
<feature type="transmembrane region" description="Helical" evidence="5">
    <location>
        <begin position="282"/>
        <end position="299"/>
    </location>
</feature>
<feature type="transmembrane region" description="Helical" evidence="5">
    <location>
        <begin position="423"/>
        <end position="439"/>
    </location>
</feature>
<feature type="transmembrane region" description="Helical" evidence="5">
    <location>
        <begin position="163"/>
        <end position="182"/>
    </location>
</feature>
<feature type="transmembrane region" description="Helical" evidence="5">
    <location>
        <begin position="373"/>
        <end position="390"/>
    </location>
</feature>
<keyword evidence="2 5" id="KW-0812">Transmembrane</keyword>
<dbReference type="InterPro" id="IPR051533">
    <property type="entry name" value="WaaL-like"/>
</dbReference>
<evidence type="ECO:0000313" key="7">
    <source>
        <dbReference type="EMBL" id="NRD22815.1"/>
    </source>
</evidence>
<protein>
    <submittedName>
        <fullName evidence="7">O-antigen ligase family protein</fullName>
    </submittedName>
</protein>
<feature type="transmembrane region" description="Helical" evidence="5">
    <location>
        <begin position="105"/>
        <end position="125"/>
    </location>
</feature>
<reference evidence="7 8" key="1">
    <citation type="journal article" date="2015" name="Int. J. Syst. Evol. Microbiol.">
        <title>Winogradskyella litoriviva sp. nov., isolated from coastal seawater.</title>
        <authorList>
            <person name="Nedashkovskaya O.I."/>
            <person name="Kukhlevskiy A.D."/>
            <person name="Zhukova N.V."/>
            <person name="Kim S.J."/>
            <person name="Rhee S.K."/>
            <person name="Mikhailov V.V."/>
        </authorList>
    </citation>
    <scope>NUCLEOTIDE SEQUENCE [LARGE SCALE GENOMIC DNA]</scope>
    <source>
        <strain evidence="7 8">KMM6491</strain>
    </source>
</reference>
<feature type="domain" description="O-antigen ligase-related" evidence="6">
    <location>
        <begin position="239"/>
        <end position="385"/>
    </location>
</feature>
<dbReference type="PANTHER" id="PTHR37422">
    <property type="entry name" value="TEICHURONIC ACID BIOSYNTHESIS PROTEIN TUAE"/>
    <property type="match status" value="1"/>
</dbReference>
<evidence type="ECO:0000256" key="1">
    <source>
        <dbReference type="ARBA" id="ARBA00004141"/>
    </source>
</evidence>
<dbReference type="EMBL" id="JABRWQ010000002">
    <property type="protein sequence ID" value="NRD22815.1"/>
    <property type="molecule type" value="Genomic_DNA"/>
</dbReference>
<feature type="transmembrane region" description="Helical" evidence="5">
    <location>
        <begin position="53"/>
        <end position="74"/>
    </location>
</feature>
<name>A0ABX2E388_9FLAO</name>
<feature type="transmembrane region" description="Helical" evidence="5">
    <location>
        <begin position="229"/>
        <end position="247"/>
    </location>
</feature>
<keyword evidence="3 5" id="KW-1133">Transmembrane helix</keyword>
<dbReference type="Pfam" id="PF04932">
    <property type="entry name" value="Wzy_C"/>
    <property type="match status" value="1"/>
</dbReference>